<feature type="transmembrane region" description="Helical" evidence="1">
    <location>
        <begin position="161"/>
        <end position="182"/>
    </location>
</feature>
<accession>A0A7Z0D1N4</accession>
<feature type="transmembrane region" description="Helical" evidence="1">
    <location>
        <begin position="122"/>
        <end position="155"/>
    </location>
</feature>
<sequence length="536" mass="55663">MHALTATGTLTRFALRRDRLSTTIWTVALAFMAVYPAIALQTIYPTAADRQARAALMTNPAAIVMSGPGYGLDDYTIGAINANEMLLWLMLASAIMNILLITKHTRAEEESGRAELIRAGVVGRYSGMTAALLAAVVANLAVTVLTALGLLVAAFDFGDSLLYAAALGVTGMVFAAISAVAAQLAEHARAGTGIAMAVLGAAVLADGIGNVQETHGNWLSWLSPLAWAQQTRSFVDARWWPLLISVAVIAVLVAAGYALSARRDVGAGLLPARTGRAHGSAMLGSPLGLALRLQRGLFIAWAAALTLTGLAMGSLVGAAQDMLNSNEDISKKMSALVAPSATSAADGFISVILLFIALLAGVFAVSSTLRLRSEETSGRVEPLLATATGRWRWMGQGLIVSVVGAAVLLMLGALGLAVTVSADLDRAGEYGRVMQAASAYLVPEVFLCALAAVLFGIRSALAPLAWIAIVYAGVVGMFGGLMNLPDWSQKLSPFHAVPQLPASDPDFGPLIGFGGAAVVLLVLGLVFFRRRDAALS</sequence>
<dbReference type="EMBL" id="JACBZP010000001">
    <property type="protein sequence ID" value="NYI66415.1"/>
    <property type="molecule type" value="Genomic_DNA"/>
</dbReference>
<feature type="transmembrane region" description="Helical" evidence="1">
    <location>
        <begin position="507"/>
        <end position="528"/>
    </location>
</feature>
<gene>
    <name evidence="2" type="ORF">BJY26_000721</name>
</gene>
<feature type="transmembrane region" description="Helical" evidence="1">
    <location>
        <begin position="297"/>
        <end position="319"/>
    </location>
</feature>
<dbReference type="Proteomes" id="UP000539111">
    <property type="component" value="Unassembled WGS sequence"/>
</dbReference>
<comment type="caution">
    <text evidence="2">The sequence shown here is derived from an EMBL/GenBank/DDBJ whole genome shotgun (WGS) entry which is preliminary data.</text>
</comment>
<evidence type="ECO:0000256" key="1">
    <source>
        <dbReference type="SAM" id="Phobius"/>
    </source>
</evidence>
<reference evidence="2 3" key="1">
    <citation type="submission" date="2020-07" db="EMBL/GenBank/DDBJ databases">
        <title>Sequencing the genomes of 1000 actinobacteria strains.</title>
        <authorList>
            <person name="Klenk H.-P."/>
        </authorList>
    </citation>
    <scope>NUCLEOTIDE SEQUENCE [LARGE SCALE GENOMIC DNA]</scope>
    <source>
        <strain evidence="2 3">DSM 26341</strain>
    </source>
</reference>
<evidence type="ECO:0000313" key="3">
    <source>
        <dbReference type="Proteomes" id="UP000539111"/>
    </source>
</evidence>
<feature type="transmembrane region" description="Helical" evidence="1">
    <location>
        <begin position="464"/>
        <end position="484"/>
    </location>
</feature>
<dbReference type="AlphaFoldDB" id="A0A7Z0D1N4"/>
<name>A0A7Z0D1N4_9MICO</name>
<keyword evidence="1" id="KW-0812">Transmembrane</keyword>
<keyword evidence="1" id="KW-0472">Membrane</keyword>
<dbReference type="RefSeq" id="WP_179425752.1">
    <property type="nucleotide sequence ID" value="NZ_JACBZP010000001.1"/>
</dbReference>
<proteinExistence type="predicted"/>
<protein>
    <submittedName>
        <fullName evidence="2">ABC-2 type transport system permease protein</fullName>
    </submittedName>
</protein>
<feature type="transmembrane region" description="Helical" evidence="1">
    <location>
        <begin position="438"/>
        <end position="457"/>
    </location>
</feature>
<feature type="transmembrane region" description="Helical" evidence="1">
    <location>
        <begin position="22"/>
        <end position="44"/>
    </location>
</feature>
<feature type="transmembrane region" description="Helical" evidence="1">
    <location>
        <begin position="85"/>
        <end position="102"/>
    </location>
</feature>
<organism evidence="2 3">
    <name type="scientific">Spelaeicoccus albus</name>
    <dbReference type="NCBI Taxonomy" id="1280376"/>
    <lineage>
        <taxon>Bacteria</taxon>
        <taxon>Bacillati</taxon>
        <taxon>Actinomycetota</taxon>
        <taxon>Actinomycetes</taxon>
        <taxon>Micrococcales</taxon>
        <taxon>Brevibacteriaceae</taxon>
        <taxon>Spelaeicoccus</taxon>
    </lineage>
</organism>
<feature type="transmembrane region" description="Helical" evidence="1">
    <location>
        <begin position="239"/>
        <end position="259"/>
    </location>
</feature>
<evidence type="ECO:0000313" key="2">
    <source>
        <dbReference type="EMBL" id="NYI66415.1"/>
    </source>
</evidence>
<feature type="transmembrane region" description="Helical" evidence="1">
    <location>
        <begin position="194"/>
        <end position="212"/>
    </location>
</feature>
<feature type="transmembrane region" description="Helical" evidence="1">
    <location>
        <begin position="348"/>
        <end position="369"/>
    </location>
</feature>
<keyword evidence="1" id="KW-1133">Transmembrane helix</keyword>
<feature type="transmembrane region" description="Helical" evidence="1">
    <location>
        <begin position="398"/>
        <end position="418"/>
    </location>
</feature>
<keyword evidence="3" id="KW-1185">Reference proteome</keyword>